<gene>
    <name evidence="3" type="ORF">PW220_03690</name>
</gene>
<evidence type="ECO:0000313" key="4">
    <source>
        <dbReference type="Proteomes" id="UP001301526"/>
    </source>
</evidence>
<name>A0AA96VIH8_9STRE</name>
<dbReference type="PROSITE" id="PS51257">
    <property type="entry name" value="PROKAR_LIPOPROTEIN"/>
    <property type="match status" value="1"/>
</dbReference>
<feature type="domain" description="DUF4825" evidence="2">
    <location>
        <begin position="32"/>
        <end position="122"/>
    </location>
</feature>
<dbReference type="RefSeq" id="WP_248054530.1">
    <property type="nucleotide sequence ID" value="NZ_CP118734.1"/>
</dbReference>
<dbReference type="Pfam" id="PF16107">
    <property type="entry name" value="DUF4825"/>
    <property type="match status" value="1"/>
</dbReference>
<feature type="chain" id="PRO_5041665152" evidence="1">
    <location>
        <begin position="24"/>
        <end position="124"/>
    </location>
</feature>
<reference evidence="3 4" key="1">
    <citation type="submission" date="2023-02" db="EMBL/GenBank/DDBJ databases">
        <title>Streptococcus sp. Genome Sequencing and Assembly.</title>
        <authorList>
            <person name="Shore S.M."/>
            <person name="Nicholson T.L."/>
        </authorList>
    </citation>
    <scope>NUCLEOTIDE SEQUENCE [LARGE SCALE GENOMIC DNA]</scope>
    <source>
        <strain evidence="3 4">29892</strain>
    </source>
</reference>
<proteinExistence type="predicted"/>
<keyword evidence="1" id="KW-0732">Signal</keyword>
<dbReference type="InterPro" id="IPR032250">
    <property type="entry name" value="DUF4825"/>
</dbReference>
<evidence type="ECO:0000313" key="3">
    <source>
        <dbReference type="EMBL" id="WNY49753.1"/>
    </source>
</evidence>
<dbReference type="AlphaFoldDB" id="A0AA96VIH8"/>
<keyword evidence="4" id="KW-1185">Reference proteome</keyword>
<evidence type="ECO:0000256" key="1">
    <source>
        <dbReference type="SAM" id="SignalP"/>
    </source>
</evidence>
<feature type="signal peptide" evidence="1">
    <location>
        <begin position="1"/>
        <end position="23"/>
    </location>
</feature>
<protein>
    <submittedName>
        <fullName evidence="3">DUF4825 domain-containing protein</fullName>
    </submittedName>
</protein>
<organism evidence="3 4">
    <name type="scientific">Streptococcus iners subsp. hyiners</name>
    <dbReference type="NCBI Taxonomy" id="3028083"/>
    <lineage>
        <taxon>Bacteria</taxon>
        <taxon>Bacillati</taxon>
        <taxon>Bacillota</taxon>
        <taxon>Bacilli</taxon>
        <taxon>Lactobacillales</taxon>
        <taxon>Streptococcaceae</taxon>
        <taxon>Streptococcus</taxon>
        <taxon>Streptococcus iners</taxon>
    </lineage>
</organism>
<dbReference type="EMBL" id="CP118734">
    <property type="protein sequence ID" value="WNY49753.1"/>
    <property type="molecule type" value="Genomic_DNA"/>
</dbReference>
<sequence>MRLFVFLVAGLSIFSLTACQSTAKDSGESIEDYRTEYVGDNNKVVKIASLQDYPMAYQYDHIEIQSDERPYGLSVFLKVSTPSVSAEQALEKNRDSFFELIANLDRLTFVDADTEEEIISYTRD</sequence>
<accession>A0AA96VIH8</accession>
<dbReference type="Proteomes" id="UP001301526">
    <property type="component" value="Chromosome"/>
</dbReference>
<evidence type="ECO:0000259" key="2">
    <source>
        <dbReference type="Pfam" id="PF16107"/>
    </source>
</evidence>